<feature type="domain" description="GIY-YIG" evidence="2">
    <location>
        <begin position="7"/>
        <end position="82"/>
    </location>
</feature>
<proteinExistence type="inferred from homology"/>
<accession>A0A1M4VM06</accession>
<dbReference type="InterPro" id="IPR000305">
    <property type="entry name" value="GIY-YIG_endonuc"/>
</dbReference>
<evidence type="ECO:0000313" key="4">
    <source>
        <dbReference type="Proteomes" id="UP000184159"/>
    </source>
</evidence>
<reference evidence="4" key="1">
    <citation type="submission" date="2016-11" db="EMBL/GenBank/DDBJ databases">
        <authorList>
            <person name="Varghese N."/>
            <person name="Submissions S."/>
        </authorList>
    </citation>
    <scope>NUCLEOTIDE SEQUENCE [LARGE SCALE GENOMIC DNA]</scope>
    <source>
        <strain evidence="4">DSM 21264</strain>
    </source>
</reference>
<keyword evidence="4" id="KW-1185">Reference proteome</keyword>
<protein>
    <submittedName>
        <fullName evidence="3">Putative endonuclease</fullName>
    </submittedName>
</protein>
<keyword evidence="3" id="KW-0255">Endonuclease</keyword>
<dbReference type="RefSeq" id="WP_072955665.1">
    <property type="nucleotide sequence ID" value="NZ_FQUH01000002.1"/>
</dbReference>
<evidence type="ECO:0000313" key="3">
    <source>
        <dbReference type="EMBL" id="SHE70029.1"/>
    </source>
</evidence>
<dbReference type="InterPro" id="IPR050190">
    <property type="entry name" value="UPF0213_domain"/>
</dbReference>
<gene>
    <name evidence="3" type="ORF">SAMN02745781_00752</name>
</gene>
<comment type="similarity">
    <text evidence="1">Belongs to the UPF0213 family.</text>
</comment>
<dbReference type="EMBL" id="FQUH01000002">
    <property type="protein sequence ID" value="SHE70029.1"/>
    <property type="molecule type" value="Genomic_DNA"/>
</dbReference>
<evidence type="ECO:0000256" key="1">
    <source>
        <dbReference type="ARBA" id="ARBA00007435"/>
    </source>
</evidence>
<dbReference type="SUPFAM" id="SSF82771">
    <property type="entry name" value="GIY-YIG endonuclease"/>
    <property type="match status" value="1"/>
</dbReference>
<name>A0A1M4VM06_VIBGA</name>
<dbReference type="Proteomes" id="UP000184159">
    <property type="component" value="Unassembled WGS sequence"/>
</dbReference>
<dbReference type="PANTHER" id="PTHR34477">
    <property type="entry name" value="UPF0213 PROTEIN YHBQ"/>
    <property type="match status" value="1"/>
</dbReference>
<keyword evidence="3" id="KW-0540">Nuclease</keyword>
<keyword evidence="3" id="KW-0378">Hydrolase</keyword>
<dbReference type="GO" id="GO:0004519">
    <property type="term" value="F:endonuclease activity"/>
    <property type="evidence" value="ECO:0007669"/>
    <property type="project" value="UniProtKB-KW"/>
</dbReference>
<evidence type="ECO:0000259" key="2">
    <source>
        <dbReference type="PROSITE" id="PS50164"/>
    </source>
</evidence>
<dbReference type="PROSITE" id="PS50164">
    <property type="entry name" value="GIY_YIG"/>
    <property type="match status" value="1"/>
</dbReference>
<sequence length="99" mass="11530">MTDEQTSEWWIYLIRTPQNALYCGITTDITRRFQQHQCGRGAKALRGKSPLTLVWSHPVGTHRDALRMEAKVKRFSKTHKEKIVLKNLLPSQIFDHKDA</sequence>
<dbReference type="Gene3D" id="3.40.1440.10">
    <property type="entry name" value="GIY-YIG endonuclease"/>
    <property type="match status" value="1"/>
</dbReference>
<organism evidence="3 4">
    <name type="scientific">Vibrio gazogenes DSM 21264 = NBRC 103151</name>
    <dbReference type="NCBI Taxonomy" id="1123492"/>
    <lineage>
        <taxon>Bacteria</taxon>
        <taxon>Pseudomonadati</taxon>
        <taxon>Pseudomonadota</taxon>
        <taxon>Gammaproteobacteria</taxon>
        <taxon>Vibrionales</taxon>
        <taxon>Vibrionaceae</taxon>
        <taxon>Vibrio</taxon>
    </lineage>
</organism>
<dbReference type="AlphaFoldDB" id="A0A1M4VM06"/>
<dbReference type="InterPro" id="IPR035901">
    <property type="entry name" value="GIY-YIG_endonuc_sf"/>
</dbReference>
<dbReference type="CDD" id="cd10456">
    <property type="entry name" value="GIY-YIG_UPF0213"/>
    <property type="match status" value="1"/>
</dbReference>
<dbReference type="PANTHER" id="PTHR34477:SF1">
    <property type="entry name" value="UPF0213 PROTEIN YHBQ"/>
    <property type="match status" value="1"/>
</dbReference>
<dbReference type="Pfam" id="PF01541">
    <property type="entry name" value="GIY-YIG"/>
    <property type="match status" value="1"/>
</dbReference>